<feature type="compositionally biased region" description="Polar residues" evidence="1">
    <location>
        <begin position="1"/>
        <end position="24"/>
    </location>
</feature>
<dbReference type="OrthoDB" id="5838070at2759"/>
<keyword evidence="3" id="KW-1185">Reference proteome</keyword>
<sequence length="93" mass="11083">MLEYSTETSASTSRHQYSRETVGQDSMLHNAYNIENVDEFDRPEISQNDLSYDNEYYDRQYYNQTGQSDDYFHPSTSGEQYQSDEYYNGNELR</sequence>
<evidence type="ECO:0000313" key="2">
    <source>
        <dbReference type="EMBL" id="VBB35290.1"/>
    </source>
</evidence>
<gene>
    <name evidence="2" type="ORF">NAV_LOCUS10081</name>
</gene>
<dbReference type="Proteomes" id="UP000276991">
    <property type="component" value="Unassembled WGS sequence"/>
</dbReference>
<proteinExistence type="predicted"/>
<organism evidence="2 3">
    <name type="scientific">Acanthocheilonema viteae</name>
    <name type="common">Filarial nematode worm</name>
    <name type="synonym">Dipetalonema viteae</name>
    <dbReference type="NCBI Taxonomy" id="6277"/>
    <lineage>
        <taxon>Eukaryota</taxon>
        <taxon>Metazoa</taxon>
        <taxon>Ecdysozoa</taxon>
        <taxon>Nematoda</taxon>
        <taxon>Chromadorea</taxon>
        <taxon>Rhabditida</taxon>
        <taxon>Spirurina</taxon>
        <taxon>Spiruromorpha</taxon>
        <taxon>Filarioidea</taxon>
        <taxon>Onchocercidae</taxon>
        <taxon>Acanthocheilonema</taxon>
    </lineage>
</organism>
<name>A0A498T0T2_ACAVI</name>
<reference evidence="2 3" key="1">
    <citation type="submission" date="2018-08" db="EMBL/GenBank/DDBJ databases">
        <authorList>
            <person name="Laetsch R D."/>
            <person name="Stevens L."/>
            <person name="Kumar S."/>
            <person name="Blaxter L. M."/>
        </authorList>
    </citation>
    <scope>NUCLEOTIDE SEQUENCE [LARGE SCALE GENOMIC DNA]</scope>
</reference>
<dbReference type="AlphaFoldDB" id="A0A498T0T2"/>
<evidence type="ECO:0000313" key="3">
    <source>
        <dbReference type="Proteomes" id="UP000276991"/>
    </source>
</evidence>
<accession>A0A498T0T2</accession>
<protein>
    <submittedName>
        <fullName evidence="2">Uncharacterized protein</fullName>
    </submittedName>
</protein>
<feature type="compositionally biased region" description="Polar residues" evidence="1">
    <location>
        <begin position="61"/>
        <end position="85"/>
    </location>
</feature>
<evidence type="ECO:0000256" key="1">
    <source>
        <dbReference type="SAM" id="MobiDB-lite"/>
    </source>
</evidence>
<feature type="region of interest" description="Disordered" evidence="1">
    <location>
        <begin position="1"/>
        <end position="93"/>
    </location>
</feature>
<dbReference type="EMBL" id="UPTC01005399">
    <property type="protein sequence ID" value="VBB35290.1"/>
    <property type="molecule type" value="Genomic_DNA"/>
</dbReference>